<evidence type="ECO:0000313" key="4">
    <source>
        <dbReference type="Proteomes" id="UP000242687"/>
    </source>
</evidence>
<keyword evidence="1" id="KW-0812">Transmembrane</keyword>
<name>A0A2H9VT46_9SPHI</name>
<gene>
    <name evidence="3" type="ORF">CLV57_0960</name>
</gene>
<keyword evidence="1" id="KW-1133">Transmembrane helix</keyword>
<reference evidence="3 4" key="1">
    <citation type="submission" date="2017-11" db="EMBL/GenBank/DDBJ databases">
        <title>Genomic Encyclopedia of Archaeal and Bacterial Type Strains, Phase II (KMG-II): From Individual Species to Whole Genera.</title>
        <authorList>
            <person name="Goeker M."/>
        </authorList>
    </citation>
    <scope>NUCLEOTIDE SEQUENCE [LARGE SCALE GENOMIC DNA]</scope>
    <source>
        <strain evidence="3 4">DSM 28175</strain>
    </source>
</reference>
<dbReference type="Proteomes" id="UP000242687">
    <property type="component" value="Unassembled WGS sequence"/>
</dbReference>
<keyword evidence="4" id="KW-1185">Reference proteome</keyword>
<feature type="transmembrane region" description="Helical" evidence="1">
    <location>
        <begin position="99"/>
        <end position="117"/>
    </location>
</feature>
<dbReference type="OrthoDB" id="129082at2"/>
<feature type="transmembrane region" description="Helical" evidence="1">
    <location>
        <begin position="12"/>
        <end position="30"/>
    </location>
</feature>
<organism evidence="3 4">
    <name type="scientific">Mucilaginibacter auburnensis</name>
    <dbReference type="NCBI Taxonomy" id="1457233"/>
    <lineage>
        <taxon>Bacteria</taxon>
        <taxon>Pseudomonadati</taxon>
        <taxon>Bacteroidota</taxon>
        <taxon>Sphingobacteriia</taxon>
        <taxon>Sphingobacteriales</taxon>
        <taxon>Sphingobacteriaceae</taxon>
        <taxon>Mucilaginibacter</taxon>
    </lineage>
</organism>
<evidence type="ECO:0000259" key="2">
    <source>
        <dbReference type="Pfam" id="PF03779"/>
    </source>
</evidence>
<dbReference type="AlphaFoldDB" id="A0A2H9VT46"/>
<keyword evidence="1" id="KW-0472">Membrane</keyword>
<dbReference type="Pfam" id="PF03779">
    <property type="entry name" value="SPW"/>
    <property type="match status" value="1"/>
</dbReference>
<feature type="domain" description="SPW repeat-containing integral membrane" evidence="2">
    <location>
        <begin position="12"/>
        <end position="112"/>
    </location>
</feature>
<sequence length="135" mass="14891">MNPFISRSFYGVINYVTALISMASPWLFGFAHVGGASLFLPITIGWVQLIMAIFSNNSHGFIKIFPMPTHNVLDAFSGFILAVSPFLYGFAFIENGVFLPHLLIGLTFLIAGVFTHGSPFVNEEAHQEVVGWDNH</sequence>
<dbReference type="RefSeq" id="WP_100340185.1">
    <property type="nucleotide sequence ID" value="NZ_PGFJ01000001.1"/>
</dbReference>
<feature type="transmembrane region" description="Helical" evidence="1">
    <location>
        <begin position="75"/>
        <end position="93"/>
    </location>
</feature>
<comment type="caution">
    <text evidence="3">The sequence shown here is derived from an EMBL/GenBank/DDBJ whole genome shotgun (WGS) entry which is preliminary data.</text>
</comment>
<evidence type="ECO:0000256" key="1">
    <source>
        <dbReference type="SAM" id="Phobius"/>
    </source>
</evidence>
<feature type="transmembrane region" description="Helical" evidence="1">
    <location>
        <begin position="36"/>
        <end position="54"/>
    </location>
</feature>
<dbReference type="InterPro" id="IPR005530">
    <property type="entry name" value="SPW"/>
</dbReference>
<protein>
    <recommendedName>
        <fullName evidence="2">SPW repeat-containing integral membrane domain-containing protein</fullName>
    </recommendedName>
</protein>
<proteinExistence type="predicted"/>
<dbReference type="EMBL" id="PGFJ01000001">
    <property type="protein sequence ID" value="PJJ83962.1"/>
    <property type="molecule type" value="Genomic_DNA"/>
</dbReference>
<accession>A0A2H9VT46</accession>
<evidence type="ECO:0000313" key="3">
    <source>
        <dbReference type="EMBL" id="PJJ83962.1"/>
    </source>
</evidence>